<dbReference type="EMBL" id="JARQBJ010000001">
    <property type="protein sequence ID" value="MDT2809209.1"/>
    <property type="molecule type" value="Genomic_DNA"/>
</dbReference>
<proteinExistence type="predicted"/>
<dbReference type="RefSeq" id="WP_311834929.1">
    <property type="nucleotide sequence ID" value="NZ_JARQBJ010000001.1"/>
</dbReference>
<evidence type="ECO:0000313" key="2">
    <source>
        <dbReference type="Proteomes" id="UP001256711"/>
    </source>
</evidence>
<reference evidence="1" key="1">
    <citation type="submission" date="2023-03" db="EMBL/GenBank/DDBJ databases">
        <authorList>
            <person name="Shen W."/>
            <person name="Cai J."/>
        </authorList>
    </citation>
    <scope>NUCLEOTIDE SEQUENCE</scope>
    <source>
        <strain evidence="1">B226-2</strain>
    </source>
</reference>
<sequence length="128" mass="14643">MEKFIEIIKAELENHSEVLVGFRGLASDESYQIGDTPRESYEWDWENDCSTYYTTGELAEGTCAIGGWVSWLDEDNEVEAKLNDWQEGVRMYGDSDKFVFLVGTSEGDYGTRDENEVRIEDAEVLAYI</sequence>
<organism evidence="1 2">
    <name type="scientific">Enterococcus asini</name>
    <dbReference type="NCBI Taxonomy" id="57732"/>
    <lineage>
        <taxon>Bacteria</taxon>
        <taxon>Bacillati</taxon>
        <taxon>Bacillota</taxon>
        <taxon>Bacilli</taxon>
        <taxon>Lactobacillales</taxon>
        <taxon>Enterococcaceae</taxon>
        <taxon>Enterococcus</taxon>
    </lineage>
</organism>
<dbReference type="AlphaFoldDB" id="A0AAW8TVZ7"/>
<dbReference type="Proteomes" id="UP001256711">
    <property type="component" value="Unassembled WGS sequence"/>
</dbReference>
<evidence type="ECO:0000313" key="1">
    <source>
        <dbReference type="EMBL" id="MDT2809209.1"/>
    </source>
</evidence>
<name>A0AAW8TVZ7_9ENTE</name>
<comment type="caution">
    <text evidence="1">The sequence shown here is derived from an EMBL/GenBank/DDBJ whole genome shotgun (WGS) entry which is preliminary data.</text>
</comment>
<protein>
    <submittedName>
        <fullName evidence="1">Uncharacterized protein</fullName>
    </submittedName>
</protein>
<accession>A0AAW8TVZ7</accession>
<gene>
    <name evidence="1" type="ORF">P7H43_01715</name>
</gene>